<comment type="cofactor">
    <cofactor evidence="1">
        <name>Mg(2+)</name>
        <dbReference type="ChEBI" id="CHEBI:18420"/>
    </cofactor>
</comment>
<proteinExistence type="predicted"/>
<feature type="domain" description="Nudix hydrolase" evidence="3">
    <location>
        <begin position="23"/>
        <end position="149"/>
    </location>
</feature>
<dbReference type="RefSeq" id="WP_244639944.1">
    <property type="nucleotide sequence ID" value="NZ_BMZE01000001.1"/>
</dbReference>
<name>A0A918VRY8_9HYPH</name>
<evidence type="ECO:0000256" key="1">
    <source>
        <dbReference type="ARBA" id="ARBA00001946"/>
    </source>
</evidence>
<evidence type="ECO:0000256" key="2">
    <source>
        <dbReference type="ARBA" id="ARBA00022801"/>
    </source>
</evidence>
<keyword evidence="2" id="KW-0378">Hydrolase</keyword>
<dbReference type="Proteomes" id="UP000646579">
    <property type="component" value="Unassembled WGS sequence"/>
</dbReference>
<dbReference type="Pfam" id="PF00293">
    <property type="entry name" value="NUDIX"/>
    <property type="match status" value="1"/>
</dbReference>
<dbReference type="SUPFAM" id="SSF55811">
    <property type="entry name" value="Nudix"/>
    <property type="match status" value="1"/>
</dbReference>
<dbReference type="InterPro" id="IPR015797">
    <property type="entry name" value="NUDIX_hydrolase-like_dom_sf"/>
</dbReference>
<dbReference type="EMBL" id="BMZE01000001">
    <property type="protein sequence ID" value="GHA17457.1"/>
    <property type="molecule type" value="Genomic_DNA"/>
</dbReference>
<dbReference type="InterPro" id="IPR020476">
    <property type="entry name" value="Nudix_hydrolase"/>
</dbReference>
<evidence type="ECO:0000313" key="5">
    <source>
        <dbReference type="Proteomes" id="UP000646579"/>
    </source>
</evidence>
<evidence type="ECO:0000313" key="4">
    <source>
        <dbReference type="EMBL" id="GHA17457.1"/>
    </source>
</evidence>
<dbReference type="Gene3D" id="3.90.79.10">
    <property type="entry name" value="Nucleoside Triphosphate Pyrophosphohydrolase"/>
    <property type="match status" value="1"/>
</dbReference>
<comment type="caution">
    <text evidence="4">The sequence shown here is derived from an EMBL/GenBank/DDBJ whole genome shotgun (WGS) entry which is preliminary data.</text>
</comment>
<organism evidence="4 5">
    <name type="scientific">Devosia pacifica</name>
    <dbReference type="NCBI Taxonomy" id="1335967"/>
    <lineage>
        <taxon>Bacteria</taxon>
        <taxon>Pseudomonadati</taxon>
        <taxon>Pseudomonadota</taxon>
        <taxon>Alphaproteobacteria</taxon>
        <taxon>Hyphomicrobiales</taxon>
        <taxon>Devosiaceae</taxon>
        <taxon>Devosia</taxon>
    </lineage>
</organism>
<reference evidence="4" key="2">
    <citation type="submission" date="2020-09" db="EMBL/GenBank/DDBJ databases">
        <authorList>
            <person name="Sun Q."/>
            <person name="Kim S."/>
        </authorList>
    </citation>
    <scope>NUCLEOTIDE SEQUENCE</scope>
    <source>
        <strain evidence="4">KCTC 32437</strain>
    </source>
</reference>
<dbReference type="InterPro" id="IPR000086">
    <property type="entry name" value="NUDIX_hydrolase_dom"/>
</dbReference>
<reference evidence="4" key="1">
    <citation type="journal article" date="2014" name="Int. J. Syst. Evol. Microbiol.">
        <title>Complete genome sequence of Corynebacterium casei LMG S-19264T (=DSM 44701T), isolated from a smear-ripened cheese.</title>
        <authorList>
            <consortium name="US DOE Joint Genome Institute (JGI-PGF)"/>
            <person name="Walter F."/>
            <person name="Albersmeier A."/>
            <person name="Kalinowski J."/>
            <person name="Ruckert C."/>
        </authorList>
    </citation>
    <scope>NUCLEOTIDE SEQUENCE</scope>
    <source>
        <strain evidence="4">KCTC 32437</strain>
    </source>
</reference>
<accession>A0A918VRY8</accession>
<dbReference type="PRINTS" id="PR00502">
    <property type="entry name" value="NUDIXFAMILY"/>
</dbReference>
<keyword evidence="5" id="KW-1185">Reference proteome</keyword>
<dbReference type="PANTHER" id="PTHR43046">
    <property type="entry name" value="GDP-MANNOSE MANNOSYL HYDROLASE"/>
    <property type="match status" value="1"/>
</dbReference>
<evidence type="ECO:0000259" key="3">
    <source>
        <dbReference type="PROSITE" id="PS51462"/>
    </source>
</evidence>
<gene>
    <name evidence="4" type="ORF">GCM10007989_10810</name>
</gene>
<protein>
    <submittedName>
        <fullName evidence="4">DNA mismatch repair protein MutT</fullName>
    </submittedName>
</protein>
<dbReference type="PANTHER" id="PTHR43046:SF16">
    <property type="entry name" value="ADP-RIBOSE PYROPHOSPHATASE YJHB-RELATED"/>
    <property type="match status" value="1"/>
</dbReference>
<sequence length="158" mass="18171">MQMSRWQRWRSSAYLTLVGLRRRMTLGTRVMVIDGDSVLLIRHTYVPGWSFPGGGVEPGESAEESAVREVREETGYQPLGPMKLFGLYHNNSPVSNRDHVAFFVTKDFEKSFEFKPTLEIAEIGWFHKSSLPEKVTPSTSQRVDEVFDLADRRVLWGY</sequence>
<dbReference type="GO" id="GO:0016787">
    <property type="term" value="F:hydrolase activity"/>
    <property type="evidence" value="ECO:0007669"/>
    <property type="project" value="UniProtKB-KW"/>
</dbReference>
<dbReference type="PROSITE" id="PS51462">
    <property type="entry name" value="NUDIX"/>
    <property type="match status" value="1"/>
</dbReference>
<dbReference type="AlphaFoldDB" id="A0A918VRY8"/>